<dbReference type="EMBL" id="JACEIK010008144">
    <property type="protein sequence ID" value="MCE3051076.1"/>
    <property type="molecule type" value="Genomic_DNA"/>
</dbReference>
<keyword evidence="2" id="KW-1185">Reference proteome</keyword>
<gene>
    <name evidence="1" type="primary">CFS1_7</name>
    <name evidence="1" type="ORF">HAX54_048868</name>
</gene>
<dbReference type="SUPFAM" id="SSF53335">
    <property type="entry name" value="S-adenosyl-L-methionine-dependent methyltransferases"/>
    <property type="match status" value="1"/>
</dbReference>
<dbReference type="Proteomes" id="UP000823775">
    <property type="component" value="Unassembled WGS sequence"/>
</dbReference>
<proteinExistence type="predicted"/>
<dbReference type="InterPro" id="IPR036188">
    <property type="entry name" value="FAD/NAD-bd_sf"/>
</dbReference>
<evidence type="ECO:0000313" key="1">
    <source>
        <dbReference type="EMBL" id="MCE3051076.1"/>
    </source>
</evidence>
<dbReference type="Pfam" id="PF02353">
    <property type="entry name" value="CMAS"/>
    <property type="match status" value="1"/>
</dbReference>
<accession>A0ABS8WLX2</accession>
<name>A0ABS8WLX2_DATST</name>
<dbReference type="PANTHER" id="PTHR43675:SF14">
    <property type="entry name" value="CYCLOPROPANE FATTY ACID SYNTHASE"/>
    <property type="match status" value="1"/>
</dbReference>
<dbReference type="InterPro" id="IPR026669">
    <property type="entry name" value="Arsenite_MeTrfase-like"/>
</dbReference>
<protein>
    <submittedName>
        <fullName evidence="1">Cfs1-like protein</fullName>
    </submittedName>
</protein>
<dbReference type="InterPro" id="IPR029063">
    <property type="entry name" value="SAM-dependent_MTases_sf"/>
</dbReference>
<comment type="caution">
    <text evidence="1">The sequence shown here is derived from an EMBL/GenBank/DDBJ whole genome shotgun (WGS) entry which is preliminary data.</text>
</comment>
<evidence type="ECO:0000313" key="2">
    <source>
        <dbReference type="Proteomes" id="UP000823775"/>
    </source>
</evidence>
<dbReference type="PANTHER" id="PTHR43675">
    <property type="entry name" value="ARSENITE METHYLTRANSFERASE"/>
    <property type="match status" value="1"/>
</dbReference>
<organism evidence="1 2">
    <name type="scientific">Datura stramonium</name>
    <name type="common">Jimsonweed</name>
    <name type="synonym">Common thornapple</name>
    <dbReference type="NCBI Taxonomy" id="4076"/>
    <lineage>
        <taxon>Eukaryota</taxon>
        <taxon>Viridiplantae</taxon>
        <taxon>Streptophyta</taxon>
        <taxon>Embryophyta</taxon>
        <taxon>Tracheophyta</taxon>
        <taxon>Spermatophyta</taxon>
        <taxon>Magnoliopsida</taxon>
        <taxon>eudicotyledons</taxon>
        <taxon>Gunneridae</taxon>
        <taxon>Pentapetalae</taxon>
        <taxon>asterids</taxon>
        <taxon>lamiids</taxon>
        <taxon>Solanales</taxon>
        <taxon>Solanaceae</taxon>
        <taxon>Solanoideae</taxon>
        <taxon>Datureae</taxon>
        <taxon>Datura</taxon>
    </lineage>
</organism>
<dbReference type="Gene3D" id="3.40.50.150">
    <property type="entry name" value="Vaccinia Virus protein VP39"/>
    <property type="match status" value="1"/>
</dbReference>
<sequence>MIREISRFKQDVISYLEALDNNPDIDHNETLGHFIQSHGYSELFQKAYLVKEELEKRGCQIRTGSEVNSVSTNEEERALSGCTISCNDGVKEVYDGCIIAAHAPDTLKMLGKEATYDETRILGAFQYVYRLWLHEDGLKAGVAAADGMLRRNGSILYNPKQMLVGRRRYTFHLPRNRGNALSKFRLGFIVATQFYWKRFCDISYRVATQAELGLADASLFMGILLIRMKSNELFSPFMDETMAYSCAIFKSEDEDLKDAQLRKISLLIRKVSHQPKAVKQTGCKYTGIPSEQQLEYAQLRVEQAGLQDCSMVSFYPSTSVHIALPVTCRASVISVLIIIFSEVLEHVGHEFIGEFFTCCEAALAEDGLLVLQYCDVMYDEYRHSASFIKEYIFPGGCLPALSRVTSAMAAASRLCVVHLEEIGIHYYQTLRCWKCKLPETSSNKNQNKPQPSMLA</sequence>
<reference evidence="1 2" key="1">
    <citation type="journal article" date="2021" name="BMC Genomics">
        <title>Datura genome reveals duplications of psychoactive alkaloid biosynthetic genes and high mutation rate following tissue culture.</title>
        <authorList>
            <person name="Rajewski A."/>
            <person name="Carter-House D."/>
            <person name="Stajich J."/>
            <person name="Litt A."/>
        </authorList>
    </citation>
    <scope>NUCLEOTIDE SEQUENCE [LARGE SCALE GENOMIC DNA]</scope>
    <source>
        <strain evidence="1">AR-01</strain>
    </source>
</reference>
<dbReference type="SUPFAM" id="SSF51905">
    <property type="entry name" value="FAD/NAD(P)-binding domain"/>
    <property type="match status" value="1"/>
</dbReference>